<gene>
    <name evidence="1" type="ORF">IQ241_07635</name>
</gene>
<name>A0A8J7DB35_9CYAN</name>
<protein>
    <submittedName>
        <fullName evidence="1">Uncharacterized protein</fullName>
    </submittedName>
</protein>
<organism evidence="1 2">
    <name type="scientific">Vasconcelosia minhoensis LEGE 07310</name>
    <dbReference type="NCBI Taxonomy" id="915328"/>
    <lineage>
        <taxon>Bacteria</taxon>
        <taxon>Bacillati</taxon>
        <taxon>Cyanobacteriota</taxon>
        <taxon>Cyanophyceae</taxon>
        <taxon>Nodosilineales</taxon>
        <taxon>Cymatolegaceae</taxon>
        <taxon>Vasconcelosia</taxon>
        <taxon>Vasconcelosia minhoensis</taxon>
    </lineage>
</organism>
<dbReference type="RefSeq" id="WP_193905828.1">
    <property type="nucleotide sequence ID" value="NZ_JADEXG010000013.1"/>
</dbReference>
<evidence type="ECO:0000313" key="2">
    <source>
        <dbReference type="Proteomes" id="UP000636505"/>
    </source>
</evidence>
<dbReference type="Proteomes" id="UP000636505">
    <property type="component" value="Unassembled WGS sequence"/>
</dbReference>
<proteinExistence type="predicted"/>
<accession>A0A8J7DB35</accession>
<dbReference type="AlphaFoldDB" id="A0A8J7DB35"/>
<evidence type="ECO:0000313" key="1">
    <source>
        <dbReference type="EMBL" id="MBE9077167.1"/>
    </source>
</evidence>
<keyword evidence="2" id="KW-1185">Reference proteome</keyword>
<dbReference type="EMBL" id="JADEXG010000013">
    <property type="protein sequence ID" value="MBE9077167.1"/>
    <property type="molecule type" value="Genomic_DNA"/>
</dbReference>
<comment type="caution">
    <text evidence="1">The sequence shown here is derived from an EMBL/GenBank/DDBJ whole genome shotgun (WGS) entry which is preliminary data.</text>
</comment>
<sequence length="242" mass="26969">MTEEVKVQEFVLVLATKGQSPSILNADFLKYSGIVSEDMELAREPIYTNQLIQIGYKNGLVITAQPNRIVFSELLQGKSTAEITAPSIARKLVEALPKLNYQAIGINPRGYVPVEQEIATQFVSDHLLAKGPWQKYGQSSVRATVNYVYNLDRGQLNLAISEASLQLPEDKTIPVVLFSGNVDHVLSAEQPEQNLQEIYQCLDSWQQDLNAYTELVNGCFLVPLSETVFKKDRTGIREPAIV</sequence>
<reference evidence="1" key="1">
    <citation type="submission" date="2020-10" db="EMBL/GenBank/DDBJ databases">
        <authorList>
            <person name="Castelo-Branco R."/>
            <person name="Eusebio N."/>
            <person name="Adriana R."/>
            <person name="Vieira A."/>
            <person name="Brugerolle De Fraissinette N."/>
            <person name="Rezende De Castro R."/>
            <person name="Schneider M.P."/>
            <person name="Vasconcelos V."/>
            <person name="Leao P.N."/>
        </authorList>
    </citation>
    <scope>NUCLEOTIDE SEQUENCE</scope>
    <source>
        <strain evidence="1">LEGE 07310</strain>
    </source>
</reference>